<evidence type="ECO:0000313" key="4">
    <source>
        <dbReference type="Proteomes" id="UP000650628"/>
    </source>
</evidence>
<evidence type="ECO:0000259" key="2">
    <source>
        <dbReference type="PROSITE" id="PS50931"/>
    </source>
</evidence>
<dbReference type="InterPro" id="IPR036388">
    <property type="entry name" value="WH-like_DNA-bd_sf"/>
</dbReference>
<dbReference type="Gene3D" id="1.10.10.10">
    <property type="entry name" value="Winged helix-like DNA-binding domain superfamily/Winged helix DNA-binding domain"/>
    <property type="match status" value="1"/>
</dbReference>
<dbReference type="EMBL" id="BOOO01000037">
    <property type="protein sequence ID" value="GII32942.1"/>
    <property type="molecule type" value="Genomic_DNA"/>
</dbReference>
<evidence type="ECO:0000256" key="1">
    <source>
        <dbReference type="SAM" id="MobiDB-lite"/>
    </source>
</evidence>
<reference evidence="3 4" key="1">
    <citation type="submission" date="2021-01" db="EMBL/GenBank/DDBJ databases">
        <title>Whole genome shotgun sequence of Planotetraspora mira NBRC 15435.</title>
        <authorList>
            <person name="Komaki H."/>
            <person name="Tamura T."/>
        </authorList>
    </citation>
    <scope>NUCLEOTIDE SEQUENCE [LARGE SCALE GENOMIC DNA]</scope>
    <source>
        <strain evidence="3 4">NBRC 15435</strain>
    </source>
</reference>
<keyword evidence="4" id="KW-1185">Reference proteome</keyword>
<dbReference type="SUPFAM" id="SSF46785">
    <property type="entry name" value="Winged helix' DNA-binding domain"/>
    <property type="match status" value="1"/>
</dbReference>
<sequence>MPEDLDLYRMLGVSAGVLELIATSLSRSVGVASTMTESAGRNRSRERTVAFGRAAARSRIAGPSLSQQIKALERGLGVRLFDRDRRSSRRPPGQALPPADPAHRRVLTRCCAASLAVAQTPHLTALHPCKGVKTPTVPRSHCASFSP</sequence>
<dbReference type="PRINTS" id="PR00039">
    <property type="entry name" value="HTHLYSR"/>
</dbReference>
<evidence type="ECO:0000313" key="3">
    <source>
        <dbReference type="EMBL" id="GII32942.1"/>
    </source>
</evidence>
<feature type="domain" description="HTH lysR-type" evidence="2">
    <location>
        <begin position="51"/>
        <end position="92"/>
    </location>
</feature>
<dbReference type="InterPro" id="IPR000847">
    <property type="entry name" value="LysR_HTH_N"/>
</dbReference>
<dbReference type="InterPro" id="IPR036390">
    <property type="entry name" value="WH_DNA-bd_sf"/>
</dbReference>
<organism evidence="3 4">
    <name type="scientific">Planotetraspora mira</name>
    <dbReference type="NCBI Taxonomy" id="58121"/>
    <lineage>
        <taxon>Bacteria</taxon>
        <taxon>Bacillati</taxon>
        <taxon>Actinomycetota</taxon>
        <taxon>Actinomycetes</taxon>
        <taxon>Streptosporangiales</taxon>
        <taxon>Streptosporangiaceae</taxon>
        <taxon>Planotetraspora</taxon>
    </lineage>
</organism>
<dbReference type="GO" id="GO:0003700">
    <property type="term" value="F:DNA-binding transcription factor activity"/>
    <property type="evidence" value="ECO:0007669"/>
    <property type="project" value="InterPro"/>
</dbReference>
<dbReference type="AlphaFoldDB" id="A0A8J3TVF9"/>
<name>A0A8J3TVF9_9ACTN</name>
<dbReference type="Proteomes" id="UP000650628">
    <property type="component" value="Unassembled WGS sequence"/>
</dbReference>
<gene>
    <name evidence="3" type="ORF">Pmi06nite_63840</name>
</gene>
<dbReference type="PROSITE" id="PS50931">
    <property type="entry name" value="HTH_LYSR"/>
    <property type="match status" value="1"/>
</dbReference>
<comment type="caution">
    <text evidence="3">The sequence shown here is derived from an EMBL/GenBank/DDBJ whole genome shotgun (WGS) entry which is preliminary data.</text>
</comment>
<accession>A0A8J3TVF9</accession>
<protein>
    <recommendedName>
        <fullName evidence="2">HTH lysR-type domain-containing protein</fullName>
    </recommendedName>
</protein>
<feature type="region of interest" description="Disordered" evidence="1">
    <location>
        <begin position="82"/>
        <end position="102"/>
    </location>
</feature>
<proteinExistence type="predicted"/>
<dbReference type="Pfam" id="PF00126">
    <property type="entry name" value="HTH_1"/>
    <property type="match status" value="1"/>
</dbReference>